<accession>A0A451A9S5</accession>
<dbReference type="InterPro" id="IPR034733">
    <property type="entry name" value="AcCoA_carboxyl_beta"/>
</dbReference>
<feature type="domain" description="CoA carboxyltransferase C-terminal" evidence="2">
    <location>
        <begin position="303"/>
        <end position="543"/>
    </location>
</feature>
<dbReference type="InterPro" id="IPR029045">
    <property type="entry name" value="ClpP/crotonase-like_dom_sf"/>
</dbReference>
<proteinExistence type="predicted"/>
<dbReference type="GO" id="GO:0016740">
    <property type="term" value="F:transferase activity"/>
    <property type="evidence" value="ECO:0007669"/>
    <property type="project" value="UniProtKB-KW"/>
</dbReference>
<evidence type="ECO:0000259" key="2">
    <source>
        <dbReference type="PROSITE" id="PS50989"/>
    </source>
</evidence>
<dbReference type="SUPFAM" id="SSF52096">
    <property type="entry name" value="ClpP/crotonase"/>
    <property type="match status" value="2"/>
</dbReference>
<dbReference type="Pfam" id="PF01039">
    <property type="entry name" value="Carboxyl_trans"/>
    <property type="match status" value="1"/>
</dbReference>
<dbReference type="InterPro" id="IPR011763">
    <property type="entry name" value="COA_CT_C"/>
</dbReference>
<dbReference type="Gene3D" id="3.90.226.10">
    <property type="entry name" value="2-enoyl-CoA Hydratase, Chain A, domain 1"/>
    <property type="match status" value="2"/>
</dbReference>
<dbReference type="GO" id="GO:0009317">
    <property type="term" value="C:acetyl-CoA carboxylase complex"/>
    <property type="evidence" value="ECO:0007669"/>
    <property type="project" value="TreeGrafter"/>
</dbReference>
<dbReference type="InterPro" id="IPR011762">
    <property type="entry name" value="COA_CT_N"/>
</dbReference>
<dbReference type="GO" id="GO:0004658">
    <property type="term" value="F:propionyl-CoA carboxylase activity"/>
    <property type="evidence" value="ECO:0007669"/>
    <property type="project" value="TreeGrafter"/>
</dbReference>
<dbReference type="EMBL" id="CAADFW010000080">
    <property type="protein sequence ID" value="VFK62771.1"/>
    <property type="molecule type" value="Genomic_DNA"/>
</dbReference>
<gene>
    <name evidence="3" type="ORF">BECKTC1821F_GA0114240_10806</name>
</gene>
<evidence type="ECO:0000313" key="3">
    <source>
        <dbReference type="EMBL" id="VFK62771.1"/>
    </source>
</evidence>
<name>A0A451A9S5_9GAMM</name>
<dbReference type="PANTHER" id="PTHR43842:SF2">
    <property type="entry name" value="PROPIONYL-COA CARBOXYLASE BETA CHAIN, MITOCHONDRIAL"/>
    <property type="match status" value="1"/>
</dbReference>
<organism evidence="3">
    <name type="scientific">Candidatus Kentrum sp. TC</name>
    <dbReference type="NCBI Taxonomy" id="2126339"/>
    <lineage>
        <taxon>Bacteria</taxon>
        <taxon>Pseudomonadati</taxon>
        <taxon>Pseudomonadota</taxon>
        <taxon>Gammaproteobacteria</taxon>
        <taxon>Candidatus Kentrum</taxon>
    </lineage>
</organism>
<feature type="domain" description="CoA carboxyltransferase N-terminal" evidence="1">
    <location>
        <begin position="40"/>
        <end position="296"/>
    </location>
</feature>
<reference evidence="3" key="1">
    <citation type="submission" date="2019-02" db="EMBL/GenBank/DDBJ databases">
        <authorList>
            <person name="Gruber-Vodicka R. H."/>
            <person name="Seah K. B. B."/>
        </authorList>
    </citation>
    <scope>NUCLEOTIDE SEQUENCE</scope>
    <source>
        <strain evidence="3">BECK_BZ126</strain>
    </source>
</reference>
<evidence type="ECO:0000259" key="1">
    <source>
        <dbReference type="PROSITE" id="PS50980"/>
    </source>
</evidence>
<dbReference type="PROSITE" id="PS50989">
    <property type="entry name" value="COA_CT_CTER"/>
    <property type="match status" value="1"/>
</dbReference>
<sequence length="553" mass="59839">MRVLPVEISEKWFPKPLEEGISRVFTHKYNQDEGGVMTLPEKLLDELQERREKIYSAGGKDKIEKRHEKGLLTARERLLLLFQQESFQELGAHIRHAATAFGMAKKEFPADGIVAGTGYVGDMPVAAFSQDFTVGAGTLGKMHASKMVEILKLALKIGCPIVAFKDSGGARIQEAVDALSGYGDVFHYNVLASGVVPQIAVILGPCAGGASYSPALMDFIIMSKQNAHMFITGPEVIKAVTGQACTMDQVGGAAVHATVSGNAHFVAENDQHAIQIVQKLLTYLPANNTEGPPHRLTADISLSNDESINDLIPEDPSEPLDVSQVIQRVVDGGEILEVHAGFAKNLIVGFARVEGIVLGILANQPMEKAGALDIDASDKGARFIRFCNVFNIPLVTFVDVPGFLPGIEQERGGIIRHGAKMLYAYSSATVPKITLILRKAYGGAYIAMCSSHLGADMVFAWPTAEIAVMGAEGAVNILYRKDIKEAKDSMAKRKELVADYRAEFASPYMAASRGYITDVIEPSETRGVLALALRKMLTKRELRPAKKHGTIPL</sequence>
<keyword evidence="3" id="KW-0808">Transferase</keyword>
<dbReference type="AlphaFoldDB" id="A0A451A9S5"/>
<protein>
    <submittedName>
        <fullName evidence="3">Acetyl-CoA carboxylase, carboxyltransferase component</fullName>
    </submittedName>
</protein>
<dbReference type="PANTHER" id="PTHR43842">
    <property type="entry name" value="PROPIONYL-COA CARBOXYLASE BETA CHAIN"/>
    <property type="match status" value="1"/>
</dbReference>
<dbReference type="InterPro" id="IPR051047">
    <property type="entry name" value="AccD/PCCB"/>
</dbReference>
<dbReference type="PROSITE" id="PS50980">
    <property type="entry name" value="COA_CT_NTER"/>
    <property type="match status" value="1"/>
</dbReference>